<gene>
    <name evidence="7" type="ORF">GGR28_003604</name>
</gene>
<evidence type="ECO:0000256" key="5">
    <source>
        <dbReference type="ARBA" id="ARBA00023136"/>
    </source>
</evidence>
<evidence type="ECO:0000256" key="2">
    <source>
        <dbReference type="ARBA" id="ARBA00022475"/>
    </source>
</evidence>
<evidence type="ECO:0000256" key="1">
    <source>
        <dbReference type="ARBA" id="ARBA00004533"/>
    </source>
</evidence>
<dbReference type="EMBL" id="JACIFF010000011">
    <property type="protein sequence ID" value="MBB4080963.1"/>
    <property type="molecule type" value="Genomic_DNA"/>
</dbReference>
<dbReference type="EC" id="2.3.1.241" evidence="7"/>
<evidence type="ECO:0000313" key="7">
    <source>
        <dbReference type="EMBL" id="MBB4080963.1"/>
    </source>
</evidence>
<dbReference type="InterPro" id="IPR004960">
    <property type="entry name" value="LipA_acyltrans"/>
</dbReference>
<dbReference type="GO" id="GO:0009247">
    <property type="term" value="P:glycolipid biosynthetic process"/>
    <property type="evidence" value="ECO:0007669"/>
    <property type="project" value="UniProtKB-ARBA"/>
</dbReference>
<comment type="subcellular location">
    <subcellularLocation>
        <location evidence="1">Cell inner membrane</location>
    </subcellularLocation>
</comment>
<comment type="caution">
    <text evidence="7">The sequence shown here is derived from an EMBL/GenBank/DDBJ whole genome shotgun (WGS) entry which is preliminary data.</text>
</comment>
<sequence length="313" mass="37374">MAYLLYYLLLRPLSFLPLGWLYRLSDLLYLIGYRWIGYRREVVLDNLRRAFPEWEEEKVRTQARRFYHYFFDSIVESVKNYSMSEAESIRRLRVVNPEIVAPHAAANQSCILYGAHYSNWEIGGLSFPSQFAPANVVAIYSPLKNETMDRLTRHNRERTGVTMLSRRKVYEYFAGDELRPAVDIFVADQSPSNAVWQKLHWTTFLGRTTAFLAGPERFAVRYDRPVYYINLRRNARGYYSSKIYRVTDTPRDEAPGYITECFVRHLEHEILRDPTPWLWTHRRWKREVPQEVERLLKTRPYLPAEYDPIPDRR</sequence>
<dbReference type="PANTHER" id="PTHR30606:SF10">
    <property type="entry name" value="PHOSPHATIDYLINOSITOL MANNOSIDE ACYLTRANSFERASE"/>
    <property type="match status" value="1"/>
</dbReference>
<dbReference type="GO" id="GO:0008913">
    <property type="term" value="F:Kdo2-lipid IVA acyltransferase activity"/>
    <property type="evidence" value="ECO:0007669"/>
    <property type="project" value="UniProtKB-EC"/>
</dbReference>
<evidence type="ECO:0000256" key="3">
    <source>
        <dbReference type="ARBA" id="ARBA00022519"/>
    </source>
</evidence>
<dbReference type="RefSeq" id="WP_183497191.1">
    <property type="nucleotide sequence ID" value="NZ_JACIFF010000011.1"/>
</dbReference>
<keyword evidence="6 7" id="KW-0012">Acyltransferase</keyword>
<reference evidence="7 8" key="1">
    <citation type="submission" date="2020-08" db="EMBL/GenBank/DDBJ databases">
        <title>Genomic Encyclopedia of Type Strains, Phase IV (KMG-IV): sequencing the most valuable type-strain genomes for metagenomic binning, comparative biology and taxonomic classification.</title>
        <authorList>
            <person name="Goeker M."/>
        </authorList>
    </citation>
    <scope>NUCLEOTIDE SEQUENCE [LARGE SCALE GENOMIC DNA]</scope>
    <source>
        <strain evidence="7 8">DSM 105137</strain>
    </source>
</reference>
<organism evidence="7 8">
    <name type="scientific">Neolewinella aquimaris</name>
    <dbReference type="NCBI Taxonomy" id="1835722"/>
    <lineage>
        <taxon>Bacteria</taxon>
        <taxon>Pseudomonadati</taxon>
        <taxon>Bacteroidota</taxon>
        <taxon>Saprospiria</taxon>
        <taxon>Saprospirales</taxon>
        <taxon>Lewinellaceae</taxon>
        <taxon>Neolewinella</taxon>
    </lineage>
</organism>
<dbReference type="CDD" id="cd07984">
    <property type="entry name" value="LPLAT_LABLAT-like"/>
    <property type="match status" value="1"/>
</dbReference>
<accession>A0A840EAJ3</accession>
<keyword evidence="2" id="KW-1003">Cell membrane</keyword>
<keyword evidence="4 7" id="KW-0808">Transferase</keyword>
<keyword evidence="8" id="KW-1185">Reference proteome</keyword>
<evidence type="ECO:0000313" key="8">
    <source>
        <dbReference type="Proteomes" id="UP000576209"/>
    </source>
</evidence>
<proteinExistence type="predicted"/>
<dbReference type="GO" id="GO:0005886">
    <property type="term" value="C:plasma membrane"/>
    <property type="evidence" value="ECO:0007669"/>
    <property type="project" value="UniProtKB-SubCell"/>
</dbReference>
<dbReference type="Pfam" id="PF03279">
    <property type="entry name" value="Lip_A_acyltrans"/>
    <property type="match status" value="1"/>
</dbReference>
<keyword evidence="3" id="KW-0997">Cell inner membrane</keyword>
<dbReference type="Proteomes" id="UP000576209">
    <property type="component" value="Unassembled WGS sequence"/>
</dbReference>
<keyword evidence="5" id="KW-0472">Membrane</keyword>
<protein>
    <submittedName>
        <fullName evidence="7">KDO2-lipid IV(A) lauroyltransferase</fullName>
        <ecNumber evidence="7">2.3.1.241</ecNumber>
    </submittedName>
</protein>
<evidence type="ECO:0000256" key="6">
    <source>
        <dbReference type="ARBA" id="ARBA00023315"/>
    </source>
</evidence>
<evidence type="ECO:0000256" key="4">
    <source>
        <dbReference type="ARBA" id="ARBA00022679"/>
    </source>
</evidence>
<dbReference type="PANTHER" id="PTHR30606">
    <property type="entry name" value="LIPID A BIOSYNTHESIS LAUROYL ACYLTRANSFERASE"/>
    <property type="match status" value="1"/>
</dbReference>
<name>A0A840EAJ3_9BACT</name>
<dbReference type="AlphaFoldDB" id="A0A840EAJ3"/>